<keyword evidence="1" id="KW-0326">Glycosidase</keyword>
<evidence type="ECO:0000313" key="4">
    <source>
        <dbReference type="Proteomes" id="UP000826550"/>
    </source>
</evidence>
<comment type="similarity">
    <text evidence="2">Belongs to the glycosyl hydrolase 1 family.</text>
</comment>
<evidence type="ECO:0000256" key="1">
    <source>
        <dbReference type="ARBA" id="ARBA00023295"/>
    </source>
</evidence>
<sequence length="477" mass="55376">MSEKNIFPSNFLWGGAVAADQIEGACFEGGKGLTTSDMFIYQPDANHASLNTSNMTKQQVINAINDQKGYYPKRHGIDFYHTYKSDLQYLKKMGFKTFRFSINWGRIFPNGDEAEPNQAGLDFYDRLIDEVIADGMEPIVTMLHYEIPINITLKYGGFNNRQVIDLFTKYGETLLEHFGHKVRYWIVINQINLVHIEPFNSTGICVDQVDNFEEAKFQAIHNQMVASARIVKKAHELDPDLQIGTMLADLTAYPQDSNPDNVLLAMHHNQMSYYMTDVQFRGYYPGYILHYFKQHNYHLDITDQDRKVLQGNTMDFLAISYYFSQMVDVKKSTDYLATAPNPYLKDNPWGWAIDPKGLYNCLSQYWDRYQKPIMIAENGLGMYDKLENGTVNDDYRIEYLREHIKQLKRCLEDGIDIFAYCAWGPIDLVSSSSQEMEKRYGFVYVDYDNWGRGTGKRYLKKSFAWYQKVIATNGREI</sequence>
<dbReference type="PRINTS" id="PR00131">
    <property type="entry name" value="GLHYDRLASE1"/>
</dbReference>
<gene>
    <name evidence="3" type="ORF">GYM71_08055</name>
</gene>
<dbReference type="EMBL" id="CP048268">
    <property type="protein sequence ID" value="QYN53375.1"/>
    <property type="molecule type" value="Genomic_DNA"/>
</dbReference>
<dbReference type="GO" id="GO:0016787">
    <property type="term" value="F:hydrolase activity"/>
    <property type="evidence" value="ECO:0007669"/>
    <property type="project" value="UniProtKB-KW"/>
</dbReference>
<dbReference type="Gene3D" id="3.20.20.80">
    <property type="entry name" value="Glycosidases"/>
    <property type="match status" value="1"/>
</dbReference>
<dbReference type="InterPro" id="IPR017853">
    <property type="entry name" value="GH"/>
</dbReference>
<dbReference type="PANTHER" id="PTHR10353">
    <property type="entry name" value="GLYCOSYL HYDROLASE"/>
    <property type="match status" value="1"/>
</dbReference>
<proteinExistence type="inferred from homology"/>
<keyword evidence="3" id="KW-0378">Hydrolase</keyword>
<accession>A0ABX8WAM3</accession>
<dbReference type="InterPro" id="IPR001360">
    <property type="entry name" value="Glyco_hydro_1"/>
</dbReference>
<dbReference type="SUPFAM" id="SSF51445">
    <property type="entry name" value="(Trans)glycosidases"/>
    <property type="match status" value="1"/>
</dbReference>
<keyword evidence="4" id="KW-1185">Reference proteome</keyword>
<reference evidence="3 4" key="1">
    <citation type="submission" date="2020-01" db="EMBL/GenBank/DDBJ databases">
        <title>Vast differences in strain-level diversity in the gut microbiota of two closely related honey bee species.</title>
        <authorList>
            <person name="Ellegaard K.M."/>
            <person name="Suenami S."/>
            <person name="Miyazaki R."/>
            <person name="Engel P."/>
        </authorList>
    </citation>
    <scope>NUCLEOTIDE SEQUENCE [LARGE SCALE GENOMIC DNA]</scope>
    <source>
        <strain evidence="3 4">ESL0416</strain>
    </source>
</reference>
<name>A0ABX8WAM3_9LACO</name>
<protein>
    <submittedName>
        <fullName evidence="3">Glycoside hydrolase family 1 protein</fullName>
    </submittedName>
</protein>
<organism evidence="3 4">
    <name type="scientific">Lactobacillus panisapium</name>
    <dbReference type="NCBI Taxonomy" id="2012495"/>
    <lineage>
        <taxon>Bacteria</taxon>
        <taxon>Bacillati</taxon>
        <taxon>Bacillota</taxon>
        <taxon>Bacilli</taxon>
        <taxon>Lactobacillales</taxon>
        <taxon>Lactobacillaceae</taxon>
        <taxon>Lactobacillus</taxon>
    </lineage>
</organism>
<dbReference type="Pfam" id="PF00232">
    <property type="entry name" value="Glyco_hydro_1"/>
    <property type="match status" value="1"/>
</dbReference>
<dbReference type="PANTHER" id="PTHR10353:SF122">
    <property type="entry name" value="6-PHOSPHO-BETA-GLUCOSIDASE ASCB-RELATED"/>
    <property type="match status" value="1"/>
</dbReference>
<evidence type="ECO:0000313" key="3">
    <source>
        <dbReference type="EMBL" id="QYN53375.1"/>
    </source>
</evidence>
<evidence type="ECO:0000256" key="2">
    <source>
        <dbReference type="RuleBase" id="RU003690"/>
    </source>
</evidence>
<dbReference type="RefSeq" id="WP_220220074.1">
    <property type="nucleotide sequence ID" value="NZ_CP048268.1"/>
</dbReference>
<dbReference type="Proteomes" id="UP000826550">
    <property type="component" value="Chromosome"/>
</dbReference>